<comment type="caution">
    <text evidence="2">The sequence shown here is derived from an EMBL/GenBank/DDBJ whole genome shotgun (WGS) entry which is preliminary data.</text>
</comment>
<protein>
    <submittedName>
        <fullName evidence="2">Sigma-70 family RNA polymerase sigma factor</fullName>
    </submittedName>
</protein>
<proteinExistence type="predicted"/>
<feature type="compositionally biased region" description="Low complexity" evidence="1">
    <location>
        <begin position="389"/>
        <end position="406"/>
    </location>
</feature>
<gene>
    <name evidence="2" type="ORF">FPZ41_44325</name>
</gene>
<feature type="compositionally biased region" description="Low complexity" evidence="1">
    <location>
        <begin position="368"/>
        <end position="381"/>
    </location>
</feature>
<evidence type="ECO:0000313" key="3">
    <source>
        <dbReference type="Proteomes" id="UP000373149"/>
    </source>
</evidence>
<evidence type="ECO:0000313" key="2">
    <source>
        <dbReference type="EMBL" id="MPY55201.1"/>
    </source>
</evidence>
<name>A0A5N8X6X9_9ACTN</name>
<accession>A0A5N8X6X9</accession>
<reference evidence="2 3" key="1">
    <citation type="submission" date="2019-09" db="EMBL/GenBank/DDBJ databases">
        <authorList>
            <person name="Duangmal K."/>
            <person name="Teo W.F.A."/>
            <person name="Lipun K."/>
        </authorList>
    </citation>
    <scope>NUCLEOTIDE SEQUENCE [LARGE SCALE GENOMIC DNA]</scope>
    <source>
        <strain evidence="2 3">K1PN6</strain>
    </source>
</reference>
<organism evidence="2 3">
    <name type="scientific">Streptomyces acidicola</name>
    <dbReference type="NCBI Taxonomy" id="2596892"/>
    <lineage>
        <taxon>Bacteria</taxon>
        <taxon>Bacillati</taxon>
        <taxon>Actinomycetota</taxon>
        <taxon>Actinomycetes</taxon>
        <taxon>Kitasatosporales</taxon>
        <taxon>Streptomycetaceae</taxon>
        <taxon>Streptomyces</taxon>
    </lineage>
</organism>
<dbReference type="EMBL" id="VMNX01000385">
    <property type="protein sequence ID" value="MPY55201.1"/>
    <property type="molecule type" value="Genomic_DNA"/>
</dbReference>
<feature type="region of interest" description="Disordered" evidence="1">
    <location>
        <begin position="362"/>
        <end position="415"/>
    </location>
</feature>
<evidence type="ECO:0000256" key="1">
    <source>
        <dbReference type="SAM" id="MobiDB-lite"/>
    </source>
</evidence>
<dbReference type="Gene3D" id="1.10.1740.10">
    <property type="match status" value="1"/>
</dbReference>
<feature type="compositionally biased region" description="Acidic residues" evidence="1">
    <location>
        <begin position="11"/>
        <end position="21"/>
    </location>
</feature>
<feature type="non-terminal residue" evidence="2">
    <location>
        <position position="415"/>
    </location>
</feature>
<feature type="region of interest" description="Disordered" evidence="1">
    <location>
        <begin position="287"/>
        <end position="326"/>
    </location>
</feature>
<keyword evidence="3" id="KW-1185">Reference proteome</keyword>
<sequence>MARGERYDGEAGSEDESDDVTGAEAGGGDEHGVRATTPDARLTDLLRGDTLTAQHALDELRARHRAVLLAYARRYTAGEPDARQLTEQVFRRAAGETVRGLDPKTPWRHHLLLLTHRVAASWATDDRAVHLAPGLLPRLSEPEPATEPRLLTAFQALPTRVQGLVWYGVVDEEPDERTAAFLGCTREDVTYGAEPAFQALRQSVLTSLLARSANPDCQDFRRLIEEGAHPENPRHSPDLQDHMAHCGHCAGAYQELTALGDTPRTALAEGLLAWGGTAYVLGGSGRSRTAGASGASAGARTRAGTGARTGAGTTATGTASGGTRWPSWLPSRRLTLASAALAVAAAPLLVYLLSPAGSDQRQAAAVQPSTRPTAETATASPTPDPTPTPTAESPTPTPTPTGTSRPPKTPSPTPT</sequence>
<dbReference type="Proteomes" id="UP000373149">
    <property type="component" value="Unassembled WGS sequence"/>
</dbReference>
<feature type="region of interest" description="Disordered" evidence="1">
    <location>
        <begin position="1"/>
        <end position="40"/>
    </location>
</feature>
<dbReference type="RefSeq" id="WP_152870322.1">
    <property type="nucleotide sequence ID" value="NZ_VMNX01000385.1"/>
</dbReference>
<dbReference type="AlphaFoldDB" id="A0A5N8X6X9"/>